<keyword evidence="5" id="KW-1185">Reference proteome</keyword>
<evidence type="ECO:0000256" key="3">
    <source>
        <dbReference type="ARBA" id="ARBA00023242"/>
    </source>
</evidence>
<dbReference type="Pfam" id="PF09766">
    <property type="entry name" value="FmiP_Thoc5"/>
    <property type="match status" value="1"/>
</dbReference>
<evidence type="ECO:0000313" key="4">
    <source>
        <dbReference type="EMBL" id="GAA0163968.1"/>
    </source>
</evidence>
<dbReference type="PANTHER" id="PTHR13375:SF3">
    <property type="entry name" value="THO COMPLEX SUBUNIT 5 HOMOLOG"/>
    <property type="match status" value="1"/>
</dbReference>
<dbReference type="AlphaFoldDB" id="A0AAV3QN19"/>
<keyword evidence="3" id="KW-0539">Nucleus</keyword>
<sequence length="69" mass="8178">MMKWAAINLCSRIEQNLIKTILLQEDHVKSETERAKEPVDFTTLQLHNLMYEKNHYVKAIKACKDFNIE</sequence>
<organism evidence="4 5">
    <name type="scientific">Lithospermum erythrorhizon</name>
    <name type="common">Purple gromwell</name>
    <name type="synonym">Lithospermum officinale var. erythrorhizon</name>
    <dbReference type="NCBI Taxonomy" id="34254"/>
    <lineage>
        <taxon>Eukaryota</taxon>
        <taxon>Viridiplantae</taxon>
        <taxon>Streptophyta</taxon>
        <taxon>Embryophyta</taxon>
        <taxon>Tracheophyta</taxon>
        <taxon>Spermatophyta</taxon>
        <taxon>Magnoliopsida</taxon>
        <taxon>eudicotyledons</taxon>
        <taxon>Gunneridae</taxon>
        <taxon>Pentapetalae</taxon>
        <taxon>asterids</taxon>
        <taxon>lamiids</taxon>
        <taxon>Boraginales</taxon>
        <taxon>Boraginaceae</taxon>
        <taxon>Boraginoideae</taxon>
        <taxon>Lithospermeae</taxon>
        <taxon>Lithospermum</taxon>
    </lineage>
</organism>
<evidence type="ECO:0000313" key="5">
    <source>
        <dbReference type="Proteomes" id="UP001454036"/>
    </source>
</evidence>
<comment type="subcellular location">
    <subcellularLocation>
        <location evidence="1">Nucleus</location>
    </subcellularLocation>
</comment>
<dbReference type="GO" id="GO:0006406">
    <property type="term" value="P:mRNA export from nucleus"/>
    <property type="evidence" value="ECO:0007669"/>
    <property type="project" value="TreeGrafter"/>
</dbReference>
<dbReference type="Proteomes" id="UP001454036">
    <property type="component" value="Unassembled WGS sequence"/>
</dbReference>
<dbReference type="PANTHER" id="PTHR13375">
    <property type="entry name" value="FMS INTERACTING PROTEIN"/>
    <property type="match status" value="1"/>
</dbReference>
<evidence type="ECO:0000256" key="1">
    <source>
        <dbReference type="ARBA" id="ARBA00004123"/>
    </source>
</evidence>
<comment type="similarity">
    <text evidence="2">Belongs to the THOC5 family.</text>
</comment>
<accession>A0AAV3QN19</accession>
<comment type="caution">
    <text evidence="4">The sequence shown here is derived from an EMBL/GenBank/DDBJ whole genome shotgun (WGS) entry which is preliminary data.</text>
</comment>
<gene>
    <name evidence="4" type="ORF">LIER_19712</name>
</gene>
<reference evidence="4 5" key="1">
    <citation type="submission" date="2024-01" db="EMBL/GenBank/DDBJ databases">
        <title>The complete chloroplast genome sequence of Lithospermum erythrorhizon: insights into the phylogenetic relationship among Boraginaceae species and the maternal lineages of purple gromwells.</title>
        <authorList>
            <person name="Okada T."/>
            <person name="Watanabe K."/>
        </authorList>
    </citation>
    <scope>NUCLEOTIDE SEQUENCE [LARGE SCALE GENOMIC DNA]</scope>
</reference>
<name>A0AAV3QN19_LITER</name>
<dbReference type="InterPro" id="IPR019163">
    <property type="entry name" value="THO_Thoc5"/>
</dbReference>
<dbReference type="EMBL" id="BAABME010004906">
    <property type="protein sequence ID" value="GAA0163968.1"/>
    <property type="molecule type" value="Genomic_DNA"/>
</dbReference>
<proteinExistence type="inferred from homology"/>
<protein>
    <submittedName>
        <fullName evidence="4">Uncharacterized protein</fullName>
    </submittedName>
</protein>
<dbReference type="GO" id="GO:0000445">
    <property type="term" value="C:THO complex part of transcription export complex"/>
    <property type="evidence" value="ECO:0007669"/>
    <property type="project" value="TreeGrafter"/>
</dbReference>
<dbReference type="GO" id="GO:0003729">
    <property type="term" value="F:mRNA binding"/>
    <property type="evidence" value="ECO:0007669"/>
    <property type="project" value="TreeGrafter"/>
</dbReference>
<evidence type="ECO:0000256" key="2">
    <source>
        <dbReference type="ARBA" id="ARBA00008044"/>
    </source>
</evidence>